<sequence>MKKLSIITINYNNCNGLKKTIESIVNQTYSDYEYIIIDGGSTDGSVEIIKEYADKIDYWVSEPDKGIYNAMNKGILKSTGEYCNFMNSGDSYHQTDVLENVLQFCNADIVAGKYIKGNMDYPFGHRFDSITMLDFVKGTIPHPASFIKRSLFEDNLYDENYKVISDWKFFIDVLIFKNCSFRNIEIIVTDFDDSGISSTNTELSIFEREKVLKGILLERIYVDYIRFAKADSPLLELTPILNKTDGFNRFIYSLVAFLIRIYSVIRKITHNPL</sequence>
<gene>
    <name evidence="2" type="ORF">SAMN05444405_108100</name>
</gene>
<dbReference type="PANTHER" id="PTHR22916:SF67">
    <property type="entry name" value="COLANIC ACID BIOSYNTHESIS GLYCOSYL TRANSFERASE WCAE-RELATED"/>
    <property type="match status" value="1"/>
</dbReference>
<accession>A0A1M5BFS7</accession>
<proteinExistence type="predicted"/>
<keyword evidence="3" id="KW-1185">Reference proteome</keyword>
<keyword evidence="2" id="KW-0808">Transferase</keyword>
<dbReference type="AlphaFoldDB" id="A0A1M5BFS7"/>
<evidence type="ECO:0000259" key="1">
    <source>
        <dbReference type="Pfam" id="PF00535"/>
    </source>
</evidence>
<protein>
    <submittedName>
        <fullName evidence="2">Glycosyltransferase involved in cell wall bisynthesis</fullName>
    </submittedName>
</protein>
<dbReference type="Pfam" id="PF00535">
    <property type="entry name" value="Glycos_transf_2"/>
    <property type="match status" value="1"/>
</dbReference>
<dbReference type="SUPFAM" id="SSF53448">
    <property type="entry name" value="Nucleotide-diphospho-sugar transferases"/>
    <property type="match status" value="1"/>
</dbReference>
<dbReference type="STRING" id="1297750.SAMN05444405_108100"/>
<name>A0A1M5BFS7_9BACE</name>
<evidence type="ECO:0000313" key="3">
    <source>
        <dbReference type="Proteomes" id="UP000184509"/>
    </source>
</evidence>
<organism evidence="2 3">
    <name type="scientific">Bacteroides luti</name>
    <dbReference type="NCBI Taxonomy" id="1297750"/>
    <lineage>
        <taxon>Bacteria</taxon>
        <taxon>Pseudomonadati</taxon>
        <taxon>Bacteroidota</taxon>
        <taxon>Bacteroidia</taxon>
        <taxon>Bacteroidales</taxon>
        <taxon>Bacteroidaceae</taxon>
        <taxon>Bacteroides</taxon>
    </lineage>
</organism>
<dbReference type="Gene3D" id="3.90.550.10">
    <property type="entry name" value="Spore Coat Polysaccharide Biosynthesis Protein SpsA, Chain A"/>
    <property type="match status" value="1"/>
</dbReference>
<dbReference type="InterPro" id="IPR029044">
    <property type="entry name" value="Nucleotide-diphossugar_trans"/>
</dbReference>
<evidence type="ECO:0000313" key="2">
    <source>
        <dbReference type="EMBL" id="SHF41371.1"/>
    </source>
</evidence>
<dbReference type="CDD" id="cd06433">
    <property type="entry name" value="GT_2_WfgS_like"/>
    <property type="match status" value="1"/>
</dbReference>
<feature type="domain" description="Glycosyltransferase 2-like" evidence="1">
    <location>
        <begin position="5"/>
        <end position="129"/>
    </location>
</feature>
<dbReference type="RefSeq" id="WP_073401397.1">
    <property type="nucleotide sequence ID" value="NZ_FQTV01000008.1"/>
</dbReference>
<dbReference type="Proteomes" id="UP000184509">
    <property type="component" value="Unassembled WGS sequence"/>
</dbReference>
<dbReference type="InterPro" id="IPR001173">
    <property type="entry name" value="Glyco_trans_2-like"/>
</dbReference>
<dbReference type="EMBL" id="FQTV01000008">
    <property type="protein sequence ID" value="SHF41371.1"/>
    <property type="molecule type" value="Genomic_DNA"/>
</dbReference>
<reference evidence="3" key="1">
    <citation type="submission" date="2016-11" db="EMBL/GenBank/DDBJ databases">
        <authorList>
            <person name="Varghese N."/>
            <person name="Submissions S."/>
        </authorList>
    </citation>
    <scope>NUCLEOTIDE SEQUENCE [LARGE SCALE GENOMIC DNA]</scope>
    <source>
        <strain evidence="3">DSM 26991</strain>
    </source>
</reference>
<dbReference type="PANTHER" id="PTHR22916">
    <property type="entry name" value="GLYCOSYLTRANSFERASE"/>
    <property type="match status" value="1"/>
</dbReference>
<dbReference type="OrthoDB" id="9788101at2"/>
<dbReference type="GO" id="GO:0016758">
    <property type="term" value="F:hexosyltransferase activity"/>
    <property type="evidence" value="ECO:0007669"/>
    <property type="project" value="UniProtKB-ARBA"/>
</dbReference>